<evidence type="ECO:0000256" key="1">
    <source>
        <dbReference type="SAM" id="MobiDB-lite"/>
    </source>
</evidence>
<dbReference type="AlphaFoldDB" id="A0A1T1AND8"/>
<comment type="caution">
    <text evidence="2">The sequence shown here is derived from an EMBL/GenBank/DDBJ whole genome shotgun (WGS) entry which is preliminary data.</text>
</comment>
<name>A0A1T1AND8_RHOFE</name>
<organism evidence="2 3">
    <name type="scientific">Rhodoferax fermentans</name>
    <dbReference type="NCBI Taxonomy" id="28066"/>
    <lineage>
        <taxon>Bacteria</taxon>
        <taxon>Pseudomonadati</taxon>
        <taxon>Pseudomonadota</taxon>
        <taxon>Betaproteobacteria</taxon>
        <taxon>Burkholderiales</taxon>
        <taxon>Comamonadaceae</taxon>
        <taxon>Rhodoferax</taxon>
    </lineage>
</organism>
<protein>
    <submittedName>
        <fullName evidence="2">Uncharacterized protein</fullName>
    </submittedName>
</protein>
<dbReference type="STRING" id="28066.RF819_02030"/>
<dbReference type="EMBL" id="MTJN01000002">
    <property type="protein sequence ID" value="OOV05650.1"/>
    <property type="molecule type" value="Genomic_DNA"/>
</dbReference>
<evidence type="ECO:0000313" key="3">
    <source>
        <dbReference type="Proteomes" id="UP000190750"/>
    </source>
</evidence>
<evidence type="ECO:0000313" key="2">
    <source>
        <dbReference type="EMBL" id="OOV05650.1"/>
    </source>
</evidence>
<accession>A0A1T1AND8</accession>
<sequence>MKSAPMFVTCDAPTPAARPVLNKPTTDIKSPAAAFNATAPATTPTPKGKPIMPTDAQLLQELASRKATDASYCVNTNDLAGARQALSQAQSYIDRLIQARGMQANAVTDEFTGYDFNNPNGDQPAAVTGNAGQPADEFENYSINDL</sequence>
<feature type="region of interest" description="Disordered" evidence="1">
    <location>
        <begin position="115"/>
        <end position="146"/>
    </location>
</feature>
<dbReference type="Proteomes" id="UP000190750">
    <property type="component" value="Unassembled WGS sequence"/>
</dbReference>
<gene>
    <name evidence="2" type="ORF">RF819_02030</name>
</gene>
<proteinExistence type="predicted"/>
<keyword evidence="3" id="KW-1185">Reference proteome</keyword>
<reference evidence="2 3" key="1">
    <citation type="submission" date="2017-01" db="EMBL/GenBank/DDBJ databases">
        <title>Genome sequencing of Rhodoferax fermentans JCM 7819.</title>
        <authorList>
            <person name="Kim Y.J."/>
            <person name="Farh M.E.-A."/>
            <person name="Yang D.-C."/>
        </authorList>
    </citation>
    <scope>NUCLEOTIDE SEQUENCE [LARGE SCALE GENOMIC DNA]</scope>
    <source>
        <strain evidence="2 3">JCM 7819</strain>
    </source>
</reference>
<dbReference type="RefSeq" id="WP_078363431.1">
    <property type="nucleotide sequence ID" value="NZ_MTJN01000002.1"/>
</dbReference>